<proteinExistence type="predicted"/>
<organism evidence="1">
    <name type="scientific">Culex pipiens</name>
    <name type="common">House mosquito</name>
    <dbReference type="NCBI Taxonomy" id="7175"/>
    <lineage>
        <taxon>Eukaryota</taxon>
        <taxon>Metazoa</taxon>
        <taxon>Ecdysozoa</taxon>
        <taxon>Arthropoda</taxon>
        <taxon>Hexapoda</taxon>
        <taxon>Insecta</taxon>
        <taxon>Pterygota</taxon>
        <taxon>Neoptera</taxon>
        <taxon>Endopterygota</taxon>
        <taxon>Diptera</taxon>
        <taxon>Nematocera</taxon>
        <taxon>Culicoidea</taxon>
        <taxon>Culicidae</taxon>
        <taxon>Culicinae</taxon>
        <taxon>Culicini</taxon>
        <taxon>Culex</taxon>
        <taxon>Culex</taxon>
    </lineage>
</organism>
<accession>A0A8D8B0E3</accession>
<protein>
    <submittedName>
        <fullName evidence="1">(northern house mosquito) hypothetical protein</fullName>
    </submittedName>
</protein>
<evidence type="ECO:0000313" key="1">
    <source>
        <dbReference type="EMBL" id="CAG6463221.1"/>
    </source>
</evidence>
<dbReference type="EMBL" id="HBUE01047566">
    <property type="protein sequence ID" value="CAG6463221.1"/>
    <property type="molecule type" value="Transcribed_RNA"/>
</dbReference>
<name>A0A8D8B0E3_CULPI</name>
<dbReference type="AlphaFoldDB" id="A0A8D8B0E3"/>
<reference evidence="1" key="1">
    <citation type="submission" date="2021-05" db="EMBL/GenBank/DDBJ databases">
        <authorList>
            <person name="Alioto T."/>
            <person name="Alioto T."/>
            <person name="Gomez Garrido J."/>
        </authorList>
    </citation>
    <scope>NUCLEOTIDE SEQUENCE</scope>
</reference>
<sequence length="124" mass="13299">MADNDNLRLTLVATSLDTLIDTRRSAGSSLVETAEVSRDSTSLGASDLESLFVVTRLGQICLRLSGAFAADGCCSWYFGTVITVSKSVLKLPTSSAQFCWSSKSGRFFGSSLWTRRGSGCVIDR</sequence>